<evidence type="ECO:0000256" key="1">
    <source>
        <dbReference type="SAM" id="MobiDB-lite"/>
    </source>
</evidence>
<feature type="transmembrane region" description="Helical" evidence="2">
    <location>
        <begin position="162"/>
        <end position="191"/>
    </location>
</feature>
<keyword evidence="2" id="KW-1133">Transmembrane helix</keyword>
<comment type="caution">
    <text evidence="3">The sequence shown here is derived from an EMBL/GenBank/DDBJ whole genome shotgun (WGS) entry which is preliminary data.</text>
</comment>
<dbReference type="AlphaFoldDB" id="A0A9W7AYU4"/>
<feature type="transmembrane region" description="Helical" evidence="2">
    <location>
        <begin position="7"/>
        <end position="28"/>
    </location>
</feature>
<protein>
    <submittedName>
        <fullName evidence="3">Uncharacterized protein</fullName>
    </submittedName>
</protein>
<dbReference type="EMBL" id="BLQM01000260">
    <property type="protein sequence ID" value="GMH79051.1"/>
    <property type="molecule type" value="Genomic_DNA"/>
</dbReference>
<feature type="transmembrane region" description="Helical" evidence="2">
    <location>
        <begin position="121"/>
        <end position="142"/>
    </location>
</feature>
<evidence type="ECO:0000313" key="4">
    <source>
        <dbReference type="Proteomes" id="UP001162640"/>
    </source>
</evidence>
<organism evidence="3 4">
    <name type="scientific">Triparma laevis f. inornata</name>
    <dbReference type="NCBI Taxonomy" id="1714386"/>
    <lineage>
        <taxon>Eukaryota</taxon>
        <taxon>Sar</taxon>
        <taxon>Stramenopiles</taxon>
        <taxon>Ochrophyta</taxon>
        <taxon>Bolidophyceae</taxon>
        <taxon>Parmales</taxon>
        <taxon>Triparmaceae</taxon>
        <taxon>Triparma</taxon>
    </lineage>
</organism>
<evidence type="ECO:0000256" key="2">
    <source>
        <dbReference type="SAM" id="Phobius"/>
    </source>
</evidence>
<keyword evidence="2" id="KW-0472">Membrane</keyword>
<proteinExistence type="predicted"/>
<evidence type="ECO:0000313" key="3">
    <source>
        <dbReference type="EMBL" id="GMH79051.1"/>
    </source>
</evidence>
<gene>
    <name evidence="3" type="ORF">TL16_g08016</name>
</gene>
<dbReference type="Proteomes" id="UP001162640">
    <property type="component" value="Unassembled WGS sequence"/>
</dbReference>
<keyword evidence="2" id="KW-0812">Transmembrane</keyword>
<sequence length="264" mass="28989">MPIFMRLAIGLINILCLSTGAIMSGLAFSGLPPYNYSAFSILMWPTFIAVTSTMNIDLLRELMFGFDAVLLGAYGTFGCLSLGLSTPDMRCFTYFSGWYVMVMTIYADACPEKLRVTVGKIGSSVLGVWLVLCCSVIYWDAVPNSQLMHFTMGKTVYSTLDIAFIYITNYIIFLPNHIYSVVSAPGNYIILRSRMKSVNVKENEASILTSVQKSLNVSGSGERRSRRKSRLGSGSPFNRGRNKTRKSKASVCVGGRGNRGGCVC</sequence>
<feature type="transmembrane region" description="Helical" evidence="2">
    <location>
        <begin position="68"/>
        <end position="86"/>
    </location>
</feature>
<name>A0A9W7AYU4_9STRA</name>
<feature type="region of interest" description="Disordered" evidence="1">
    <location>
        <begin position="217"/>
        <end position="252"/>
    </location>
</feature>
<reference evidence="4" key="1">
    <citation type="journal article" date="2023" name="Commun. Biol.">
        <title>Genome analysis of Parmales, the sister group of diatoms, reveals the evolutionary specialization of diatoms from phago-mixotrophs to photoautotrophs.</title>
        <authorList>
            <person name="Ban H."/>
            <person name="Sato S."/>
            <person name="Yoshikawa S."/>
            <person name="Yamada K."/>
            <person name="Nakamura Y."/>
            <person name="Ichinomiya M."/>
            <person name="Sato N."/>
            <person name="Blanc-Mathieu R."/>
            <person name="Endo H."/>
            <person name="Kuwata A."/>
            <person name="Ogata H."/>
        </authorList>
    </citation>
    <scope>NUCLEOTIDE SEQUENCE [LARGE SCALE GENOMIC DNA]</scope>
</reference>
<accession>A0A9W7AYU4</accession>